<evidence type="ECO:0000313" key="8">
    <source>
        <dbReference type="EMBL" id="TWF74872.1"/>
    </source>
</evidence>
<reference evidence="8 9" key="1">
    <citation type="submission" date="2019-06" db="EMBL/GenBank/DDBJ databases">
        <title>Sequencing the genomes of 1000 actinobacteria strains.</title>
        <authorList>
            <person name="Klenk H.-P."/>
        </authorList>
    </citation>
    <scope>NUCLEOTIDE SEQUENCE [LARGE SCALE GENOMIC DNA]</scope>
    <source>
        <strain evidence="8 9">DSM 45671</strain>
    </source>
</reference>
<keyword evidence="4 6" id="KW-0378">Hydrolase</keyword>
<dbReference type="Pfam" id="PF01850">
    <property type="entry name" value="PIN"/>
    <property type="match status" value="1"/>
</dbReference>
<evidence type="ECO:0000256" key="5">
    <source>
        <dbReference type="ARBA" id="ARBA00022842"/>
    </source>
</evidence>
<dbReference type="EC" id="3.1.-.-" evidence="6"/>
<evidence type="ECO:0000256" key="2">
    <source>
        <dbReference type="ARBA" id="ARBA00022722"/>
    </source>
</evidence>
<evidence type="ECO:0000256" key="6">
    <source>
        <dbReference type="HAMAP-Rule" id="MF_00265"/>
    </source>
</evidence>
<evidence type="ECO:0000259" key="7">
    <source>
        <dbReference type="Pfam" id="PF01850"/>
    </source>
</evidence>
<dbReference type="RefSeq" id="WP_147254177.1">
    <property type="nucleotide sequence ID" value="NZ_VIWU01000001.1"/>
</dbReference>
<keyword evidence="9" id="KW-1185">Reference proteome</keyword>
<proteinExistence type="inferred from homology"/>
<keyword evidence="6" id="KW-0800">Toxin</keyword>
<dbReference type="Gene3D" id="3.40.50.1010">
    <property type="entry name" value="5'-nuclease"/>
    <property type="match status" value="1"/>
</dbReference>
<feature type="domain" description="PIN" evidence="7">
    <location>
        <begin position="1"/>
        <end position="132"/>
    </location>
</feature>
<dbReference type="SUPFAM" id="SSF88723">
    <property type="entry name" value="PIN domain-like"/>
    <property type="match status" value="1"/>
</dbReference>
<dbReference type="GO" id="GO:0016788">
    <property type="term" value="F:hydrolase activity, acting on ester bonds"/>
    <property type="evidence" value="ECO:0007669"/>
    <property type="project" value="InterPro"/>
</dbReference>
<organism evidence="8 9">
    <name type="scientific">Pseudonocardia hierapolitana</name>
    <dbReference type="NCBI Taxonomy" id="1128676"/>
    <lineage>
        <taxon>Bacteria</taxon>
        <taxon>Bacillati</taxon>
        <taxon>Actinomycetota</taxon>
        <taxon>Actinomycetes</taxon>
        <taxon>Pseudonocardiales</taxon>
        <taxon>Pseudonocardiaceae</taxon>
        <taxon>Pseudonocardia</taxon>
    </lineage>
</organism>
<accession>A0A561SJ70</accession>
<dbReference type="InterPro" id="IPR029060">
    <property type="entry name" value="PIN-like_dom_sf"/>
</dbReference>
<dbReference type="GO" id="GO:0004540">
    <property type="term" value="F:RNA nuclease activity"/>
    <property type="evidence" value="ECO:0007669"/>
    <property type="project" value="InterPro"/>
</dbReference>
<dbReference type="NCBIfam" id="TIGR00028">
    <property type="entry name" value="Mtu_PIN_fam"/>
    <property type="match status" value="1"/>
</dbReference>
<evidence type="ECO:0000256" key="3">
    <source>
        <dbReference type="ARBA" id="ARBA00022723"/>
    </source>
</evidence>
<dbReference type="HAMAP" id="MF_00265">
    <property type="entry name" value="VapC_Nob1"/>
    <property type="match status" value="1"/>
</dbReference>
<name>A0A561SJ70_9PSEU</name>
<dbReference type="GO" id="GO:0000287">
    <property type="term" value="F:magnesium ion binding"/>
    <property type="evidence" value="ECO:0007669"/>
    <property type="project" value="UniProtKB-UniRule"/>
</dbReference>
<evidence type="ECO:0000256" key="4">
    <source>
        <dbReference type="ARBA" id="ARBA00022801"/>
    </source>
</evidence>
<keyword evidence="2 6" id="KW-0540">Nuclease</keyword>
<feature type="binding site" evidence="6">
    <location>
        <position position="107"/>
    </location>
    <ligand>
        <name>Mg(2+)</name>
        <dbReference type="ChEBI" id="CHEBI:18420"/>
    </ligand>
</feature>
<gene>
    <name evidence="6" type="primary">vapC</name>
    <name evidence="8" type="ORF">FHX44_11754</name>
</gene>
<keyword evidence="1 6" id="KW-1277">Toxin-antitoxin system</keyword>
<dbReference type="GO" id="GO:0045926">
    <property type="term" value="P:negative regulation of growth"/>
    <property type="evidence" value="ECO:0007669"/>
    <property type="project" value="UniProtKB-ARBA"/>
</dbReference>
<feature type="binding site" evidence="6">
    <location>
        <position position="4"/>
    </location>
    <ligand>
        <name>Mg(2+)</name>
        <dbReference type="ChEBI" id="CHEBI:18420"/>
    </ligand>
</feature>
<dbReference type="AlphaFoldDB" id="A0A561SJ70"/>
<dbReference type="InterPro" id="IPR002716">
    <property type="entry name" value="PIN_dom"/>
</dbReference>
<dbReference type="GO" id="GO:0090729">
    <property type="term" value="F:toxin activity"/>
    <property type="evidence" value="ECO:0007669"/>
    <property type="project" value="UniProtKB-KW"/>
</dbReference>
<comment type="similarity">
    <text evidence="6">Belongs to the PINc/VapC protein family.</text>
</comment>
<dbReference type="OrthoDB" id="556169at2"/>
<evidence type="ECO:0000256" key="1">
    <source>
        <dbReference type="ARBA" id="ARBA00022649"/>
    </source>
</evidence>
<sequence>MIVDANILLFAEDRSSPHHGPAVEWLTDALNGPIRIGLPWPSLLAFVRTRTNPRAFERPLPPDEAWSRVAAWLAAPAAWVPHPTDRHADVLGRLIIEHHLGSSMIPDAHLAALAIEHGVGVCSADTDFARFTGLRWLNPLSG</sequence>
<keyword evidence="3 6" id="KW-0479">Metal-binding</keyword>
<comment type="cofactor">
    <cofactor evidence="6">
        <name>Mg(2+)</name>
        <dbReference type="ChEBI" id="CHEBI:18420"/>
    </cofactor>
</comment>
<evidence type="ECO:0000313" key="9">
    <source>
        <dbReference type="Proteomes" id="UP000321261"/>
    </source>
</evidence>
<dbReference type="Proteomes" id="UP000321261">
    <property type="component" value="Unassembled WGS sequence"/>
</dbReference>
<dbReference type="InterPro" id="IPR006226">
    <property type="entry name" value="Mtu_PIN"/>
</dbReference>
<dbReference type="EMBL" id="VIWU01000001">
    <property type="protein sequence ID" value="TWF74872.1"/>
    <property type="molecule type" value="Genomic_DNA"/>
</dbReference>
<protein>
    <recommendedName>
        <fullName evidence="6">Ribonuclease VapC</fullName>
        <shortName evidence="6">RNase VapC</shortName>
        <ecNumber evidence="6">3.1.-.-</ecNumber>
    </recommendedName>
    <alternativeName>
        <fullName evidence="6">Toxin VapC</fullName>
    </alternativeName>
</protein>
<comment type="function">
    <text evidence="6">Toxic component of a toxin-antitoxin (TA) system. An RNase.</text>
</comment>
<dbReference type="InterPro" id="IPR022907">
    <property type="entry name" value="VapC_family"/>
</dbReference>
<keyword evidence="5 6" id="KW-0460">Magnesium</keyword>
<comment type="caution">
    <text evidence="8">The sequence shown here is derived from an EMBL/GenBank/DDBJ whole genome shotgun (WGS) entry which is preliminary data.</text>
</comment>